<feature type="domain" description="J" evidence="3">
    <location>
        <begin position="42"/>
        <end position="107"/>
    </location>
</feature>
<dbReference type="InterPro" id="IPR036869">
    <property type="entry name" value="J_dom_sf"/>
</dbReference>
<evidence type="ECO:0000313" key="4">
    <source>
        <dbReference type="EMBL" id="OCL10814.1"/>
    </source>
</evidence>
<dbReference type="InterPro" id="IPR001623">
    <property type="entry name" value="DnaJ_domain"/>
</dbReference>
<dbReference type="Proteomes" id="UP000250140">
    <property type="component" value="Unassembled WGS sequence"/>
</dbReference>
<dbReference type="Gene3D" id="1.10.287.110">
    <property type="entry name" value="DnaJ domain"/>
    <property type="match status" value="1"/>
</dbReference>
<dbReference type="Pfam" id="PF00226">
    <property type="entry name" value="DnaJ"/>
    <property type="match status" value="1"/>
</dbReference>
<feature type="transmembrane region" description="Helical" evidence="2">
    <location>
        <begin position="249"/>
        <end position="270"/>
    </location>
</feature>
<keyword evidence="2" id="KW-1133">Transmembrane helix</keyword>
<evidence type="ECO:0000256" key="1">
    <source>
        <dbReference type="SAM" id="MobiDB-lite"/>
    </source>
</evidence>
<organism evidence="4 5">
    <name type="scientific">Glonium stellatum</name>
    <dbReference type="NCBI Taxonomy" id="574774"/>
    <lineage>
        <taxon>Eukaryota</taxon>
        <taxon>Fungi</taxon>
        <taxon>Dikarya</taxon>
        <taxon>Ascomycota</taxon>
        <taxon>Pezizomycotina</taxon>
        <taxon>Dothideomycetes</taxon>
        <taxon>Pleosporomycetidae</taxon>
        <taxon>Gloniales</taxon>
        <taxon>Gloniaceae</taxon>
        <taxon>Glonium</taxon>
    </lineage>
</organism>
<feature type="compositionally biased region" description="Low complexity" evidence="1">
    <location>
        <begin position="120"/>
        <end position="142"/>
    </location>
</feature>
<dbReference type="CDD" id="cd06257">
    <property type="entry name" value="DnaJ"/>
    <property type="match status" value="1"/>
</dbReference>
<dbReference type="SMART" id="SM00271">
    <property type="entry name" value="DnaJ"/>
    <property type="match status" value="1"/>
</dbReference>
<keyword evidence="5" id="KW-1185">Reference proteome</keyword>
<proteinExistence type="predicted"/>
<protein>
    <submittedName>
        <fullName evidence="4">DnaJ-domain-containing protein</fullName>
    </submittedName>
</protein>
<feature type="region of interest" description="Disordered" evidence="1">
    <location>
        <begin position="113"/>
        <end position="222"/>
    </location>
</feature>
<dbReference type="EMBL" id="KV749160">
    <property type="protein sequence ID" value="OCL10814.1"/>
    <property type="molecule type" value="Genomic_DNA"/>
</dbReference>
<feature type="compositionally biased region" description="Basic and acidic residues" evidence="1">
    <location>
        <begin position="210"/>
        <end position="221"/>
    </location>
</feature>
<dbReference type="PANTHER" id="PTHR44825:SF1">
    <property type="entry name" value="DNAJ HOMOLOG SUBFAMILY C MEMBER 4"/>
    <property type="match status" value="1"/>
</dbReference>
<dbReference type="SUPFAM" id="SSF46565">
    <property type="entry name" value="Chaperone J-domain"/>
    <property type="match status" value="1"/>
</dbReference>
<evidence type="ECO:0000256" key="2">
    <source>
        <dbReference type="SAM" id="Phobius"/>
    </source>
</evidence>
<dbReference type="PANTHER" id="PTHR44825">
    <property type="match status" value="1"/>
</dbReference>
<keyword evidence="2" id="KW-0812">Transmembrane</keyword>
<dbReference type="AlphaFoldDB" id="A0A8E2JV73"/>
<gene>
    <name evidence="4" type="ORF">AOQ84DRAFT_396628</name>
</gene>
<accession>A0A8E2JV73</accession>
<dbReference type="PRINTS" id="PR00625">
    <property type="entry name" value="JDOMAIN"/>
</dbReference>
<evidence type="ECO:0000259" key="3">
    <source>
        <dbReference type="PROSITE" id="PS50076"/>
    </source>
</evidence>
<sequence>MPLPSGLLSRLQRTQQPLCLRLTPLYASFHSSIVRNADTIPNHYETLELQPNASPADIKRQFFSLSKLHHPDHNPSDPTASTRFVQISEAYHTLSSPQKKASYDRVLHAQLHPSQRHPSGSHSSHTAATAAGYAGSRPPSGLSRRRAQFRGPPPSFFKSGGYGAQGAKRAAGASHAYDDGRGASDSAGSAGGFGPGQAPYQERGFNNDVPHFDRQSHRRTQESVAQRFVRRQREGTHFADDFARSRGGLLFNFILVGGAVVLIIMSRNLFADDEGKGKKSMEGVGGGK</sequence>
<evidence type="ECO:0000313" key="5">
    <source>
        <dbReference type="Proteomes" id="UP000250140"/>
    </source>
</evidence>
<keyword evidence="2" id="KW-0472">Membrane</keyword>
<dbReference type="PROSITE" id="PS50076">
    <property type="entry name" value="DNAJ_2"/>
    <property type="match status" value="1"/>
</dbReference>
<dbReference type="InterPro" id="IPR052763">
    <property type="entry name" value="DnaJ_C4"/>
</dbReference>
<dbReference type="OrthoDB" id="10250354at2759"/>
<reference evidence="4 5" key="1">
    <citation type="journal article" date="2016" name="Nat. Commun.">
        <title>Ectomycorrhizal ecology is imprinted in the genome of the dominant symbiotic fungus Cenococcum geophilum.</title>
        <authorList>
            <consortium name="DOE Joint Genome Institute"/>
            <person name="Peter M."/>
            <person name="Kohler A."/>
            <person name="Ohm R.A."/>
            <person name="Kuo A."/>
            <person name="Krutzmann J."/>
            <person name="Morin E."/>
            <person name="Arend M."/>
            <person name="Barry K.W."/>
            <person name="Binder M."/>
            <person name="Choi C."/>
            <person name="Clum A."/>
            <person name="Copeland A."/>
            <person name="Grisel N."/>
            <person name="Haridas S."/>
            <person name="Kipfer T."/>
            <person name="LaButti K."/>
            <person name="Lindquist E."/>
            <person name="Lipzen A."/>
            <person name="Maire R."/>
            <person name="Meier B."/>
            <person name="Mihaltcheva S."/>
            <person name="Molinier V."/>
            <person name="Murat C."/>
            <person name="Poggeler S."/>
            <person name="Quandt C.A."/>
            <person name="Sperisen C."/>
            <person name="Tritt A."/>
            <person name="Tisserant E."/>
            <person name="Crous P.W."/>
            <person name="Henrissat B."/>
            <person name="Nehls U."/>
            <person name="Egli S."/>
            <person name="Spatafora J.W."/>
            <person name="Grigoriev I.V."/>
            <person name="Martin F.M."/>
        </authorList>
    </citation>
    <scope>NUCLEOTIDE SEQUENCE [LARGE SCALE GENOMIC DNA]</scope>
    <source>
        <strain evidence="4 5">CBS 207.34</strain>
    </source>
</reference>
<name>A0A8E2JV73_9PEZI</name>